<dbReference type="OrthoDB" id="381031at2157"/>
<proteinExistence type="predicted"/>
<organism evidence="1 2">
    <name type="scientific">Haloarcula sebkhae</name>
    <dbReference type="NCBI Taxonomy" id="932660"/>
    <lineage>
        <taxon>Archaea</taxon>
        <taxon>Methanobacteriati</taxon>
        <taxon>Methanobacteriota</taxon>
        <taxon>Stenosarchaea group</taxon>
        <taxon>Halobacteria</taxon>
        <taxon>Halobacteriales</taxon>
        <taxon>Haloarculaceae</taxon>
        <taxon>Haloarcula</taxon>
    </lineage>
</organism>
<dbReference type="AlphaFoldDB" id="A0A830EMB6"/>
<name>A0A830EMB6_9EURY</name>
<reference evidence="1" key="1">
    <citation type="journal article" date="2014" name="Int. J. Syst. Evol. Microbiol.">
        <title>Complete genome sequence of Corynebacterium casei LMG S-19264T (=DSM 44701T), isolated from a smear-ripened cheese.</title>
        <authorList>
            <consortium name="US DOE Joint Genome Institute (JGI-PGF)"/>
            <person name="Walter F."/>
            <person name="Albersmeier A."/>
            <person name="Kalinowski J."/>
            <person name="Ruckert C."/>
        </authorList>
    </citation>
    <scope>NUCLEOTIDE SEQUENCE</scope>
    <source>
        <strain evidence="1">JCM 19018</strain>
    </source>
</reference>
<reference evidence="1" key="2">
    <citation type="submission" date="2020-09" db="EMBL/GenBank/DDBJ databases">
        <authorList>
            <person name="Sun Q."/>
            <person name="Ohkuma M."/>
        </authorList>
    </citation>
    <scope>NUCLEOTIDE SEQUENCE</scope>
    <source>
        <strain evidence="1">JCM 19018</strain>
    </source>
</reference>
<gene>
    <name evidence="1" type="ORF">GCM10009067_28100</name>
</gene>
<dbReference type="Proteomes" id="UP000614221">
    <property type="component" value="Unassembled WGS sequence"/>
</dbReference>
<dbReference type="EMBL" id="BMPD01000005">
    <property type="protein sequence ID" value="GGK74286.1"/>
    <property type="molecule type" value="Genomic_DNA"/>
</dbReference>
<accession>A0A830EMB6</accession>
<comment type="caution">
    <text evidence="1">The sequence shown here is derived from an EMBL/GenBank/DDBJ whole genome shotgun (WGS) entry which is preliminary data.</text>
</comment>
<evidence type="ECO:0000313" key="1">
    <source>
        <dbReference type="EMBL" id="GGK74286.1"/>
    </source>
</evidence>
<sequence>MAESEDSLSLLFVRVSELAIARGAVPADGSGYDGVWTDEFPDADHDDEWFVATNCDAESTEYRVTDDRATSIEPFTTHVWWDTGSLAPAAICNPNGGQFHLTNKFERDVEDQIIASIELLLDELDYDDFEAVVADV</sequence>
<protein>
    <submittedName>
        <fullName evidence="1">Uncharacterized protein</fullName>
    </submittedName>
</protein>
<dbReference type="RefSeq" id="WP_188978909.1">
    <property type="nucleotide sequence ID" value="NZ_BMPD01000005.1"/>
</dbReference>
<evidence type="ECO:0000313" key="2">
    <source>
        <dbReference type="Proteomes" id="UP000614221"/>
    </source>
</evidence>